<reference evidence="1" key="2">
    <citation type="journal article" date="2023" name="Science">
        <title>Genomic signatures of disease resistance in endangered staghorn corals.</title>
        <authorList>
            <person name="Vollmer S.V."/>
            <person name="Selwyn J.D."/>
            <person name="Despard B.A."/>
            <person name="Roesel C.L."/>
        </authorList>
    </citation>
    <scope>NUCLEOTIDE SEQUENCE</scope>
    <source>
        <strain evidence="1">K2</strain>
    </source>
</reference>
<name>A0AAD9QZE2_ACRCE</name>
<comment type="caution">
    <text evidence="1">The sequence shown here is derived from an EMBL/GenBank/DDBJ whole genome shotgun (WGS) entry which is preliminary data.</text>
</comment>
<dbReference type="AlphaFoldDB" id="A0AAD9QZE2"/>
<dbReference type="Proteomes" id="UP001249851">
    <property type="component" value="Unassembled WGS sequence"/>
</dbReference>
<dbReference type="EMBL" id="JARQWQ010000008">
    <property type="protein sequence ID" value="KAK2570264.1"/>
    <property type="molecule type" value="Genomic_DNA"/>
</dbReference>
<keyword evidence="2" id="KW-1185">Reference proteome</keyword>
<evidence type="ECO:0000313" key="2">
    <source>
        <dbReference type="Proteomes" id="UP001249851"/>
    </source>
</evidence>
<protein>
    <submittedName>
        <fullName evidence="1">Uncharacterized protein</fullName>
    </submittedName>
</protein>
<accession>A0AAD9QZE2</accession>
<organism evidence="1 2">
    <name type="scientific">Acropora cervicornis</name>
    <name type="common">Staghorn coral</name>
    <dbReference type="NCBI Taxonomy" id="6130"/>
    <lineage>
        <taxon>Eukaryota</taxon>
        <taxon>Metazoa</taxon>
        <taxon>Cnidaria</taxon>
        <taxon>Anthozoa</taxon>
        <taxon>Hexacorallia</taxon>
        <taxon>Scleractinia</taxon>
        <taxon>Astrocoeniina</taxon>
        <taxon>Acroporidae</taxon>
        <taxon>Acropora</taxon>
    </lineage>
</organism>
<proteinExistence type="predicted"/>
<reference evidence="1" key="1">
    <citation type="journal article" date="2023" name="G3 (Bethesda)">
        <title>Whole genome assembly and annotation of the endangered Caribbean coral Acropora cervicornis.</title>
        <authorList>
            <person name="Selwyn J.D."/>
            <person name="Vollmer S.V."/>
        </authorList>
    </citation>
    <scope>NUCLEOTIDE SEQUENCE</scope>
    <source>
        <strain evidence="1">K2</strain>
    </source>
</reference>
<sequence length="81" mass="9511">MLGFTGNLHKLEMERSHPRTRLRVVCHFSTTPFRVQYLSEDIERLGAVSRHCRLRAWHYAISFFQNIIDDVQGTSCQLGYL</sequence>
<gene>
    <name evidence="1" type="ORF">P5673_005047</name>
</gene>
<evidence type="ECO:0000313" key="1">
    <source>
        <dbReference type="EMBL" id="KAK2570264.1"/>
    </source>
</evidence>